<dbReference type="GeneID" id="63685727"/>
<dbReference type="Proteomes" id="UP000030653">
    <property type="component" value="Unassembled WGS sequence"/>
</dbReference>
<feature type="domain" description="NADP-dependent oxidoreductase" evidence="2">
    <location>
        <begin position="19"/>
        <end position="297"/>
    </location>
</feature>
<dbReference type="SUPFAM" id="SSF51430">
    <property type="entry name" value="NAD(P)-linked oxidoreductase"/>
    <property type="match status" value="1"/>
</dbReference>
<dbReference type="InterPro" id="IPR050791">
    <property type="entry name" value="Aldo-Keto_reductase"/>
</dbReference>
<gene>
    <name evidence="3" type="ORF">DACRYDRAFT_118829</name>
</gene>
<reference evidence="3 4" key="1">
    <citation type="journal article" date="2012" name="Science">
        <title>The Paleozoic origin of enzymatic lignin decomposition reconstructed from 31 fungal genomes.</title>
        <authorList>
            <person name="Floudas D."/>
            <person name="Binder M."/>
            <person name="Riley R."/>
            <person name="Barry K."/>
            <person name="Blanchette R.A."/>
            <person name="Henrissat B."/>
            <person name="Martinez A.T."/>
            <person name="Otillar R."/>
            <person name="Spatafora J.W."/>
            <person name="Yadav J.S."/>
            <person name="Aerts A."/>
            <person name="Benoit I."/>
            <person name="Boyd A."/>
            <person name="Carlson A."/>
            <person name="Copeland A."/>
            <person name="Coutinho P.M."/>
            <person name="de Vries R.P."/>
            <person name="Ferreira P."/>
            <person name="Findley K."/>
            <person name="Foster B."/>
            <person name="Gaskell J."/>
            <person name="Glotzer D."/>
            <person name="Gorecki P."/>
            <person name="Heitman J."/>
            <person name="Hesse C."/>
            <person name="Hori C."/>
            <person name="Igarashi K."/>
            <person name="Jurgens J.A."/>
            <person name="Kallen N."/>
            <person name="Kersten P."/>
            <person name="Kohler A."/>
            <person name="Kuees U."/>
            <person name="Kumar T.K.A."/>
            <person name="Kuo A."/>
            <person name="LaButti K."/>
            <person name="Larrondo L.F."/>
            <person name="Lindquist E."/>
            <person name="Ling A."/>
            <person name="Lombard V."/>
            <person name="Lucas S."/>
            <person name="Lundell T."/>
            <person name="Martin R."/>
            <person name="McLaughlin D.J."/>
            <person name="Morgenstern I."/>
            <person name="Morin E."/>
            <person name="Murat C."/>
            <person name="Nagy L.G."/>
            <person name="Nolan M."/>
            <person name="Ohm R.A."/>
            <person name="Patyshakuliyeva A."/>
            <person name="Rokas A."/>
            <person name="Ruiz-Duenas F.J."/>
            <person name="Sabat G."/>
            <person name="Salamov A."/>
            <person name="Samejima M."/>
            <person name="Schmutz J."/>
            <person name="Slot J.C."/>
            <person name="St John F."/>
            <person name="Stenlid J."/>
            <person name="Sun H."/>
            <person name="Sun S."/>
            <person name="Syed K."/>
            <person name="Tsang A."/>
            <person name="Wiebenga A."/>
            <person name="Young D."/>
            <person name="Pisabarro A."/>
            <person name="Eastwood D.C."/>
            <person name="Martin F."/>
            <person name="Cullen D."/>
            <person name="Grigoriev I.V."/>
            <person name="Hibbett D.S."/>
        </authorList>
    </citation>
    <scope>NUCLEOTIDE SEQUENCE [LARGE SCALE GENOMIC DNA]</scope>
    <source>
        <strain evidence="3 4">DJM-731 SS1</strain>
    </source>
</reference>
<dbReference type="OMA" id="IGISECA"/>
<dbReference type="InterPro" id="IPR036812">
    <property type="entry name" value="NAD(P)_OxRdtase_dom_sf"/>
</dbReference>
<dbReference type="GO" id="GO:0005737">
    <property type="term" value="C:cytoplasm"/>
    <property type="evidence" value="ECO:0007669"/>
    <property type="project" value="TreeGrafter"/>
</dbReference>
<dbReference type="RefSeq" id="XP_040624950.1">
    <property type="nucleotide sequence ID" value="XM_040770665.1"/>
</dbReference>
<proteinExistence type="predicted"/>
<dbReference type="InterPro" id="IPR023210">
    <property type="entry name" value="NADP_OxRdtase_dom"/>
</dbReference>
<keyword evidence="1" id="KW-0560">Oxidoreductase</keyword>
<keyword evidence="4" id="KW-1185">Reference proteome</keyword>
<evidence type="ECO:0000313" key="3">
    <source>
        <dbReference type="EMBL" id="EJT98052.1"/>
    </source>
</evidence>
<dbReference type="STRING" id="1858805.M5G2R5"/>
<dbReference type="Pfam" id="PF00248">
    <property type="entry name" value="Aldo_ket_red"/>
    <property type="match status" value="1"/>
</dbReference>
<name>M5G2R5_DACPD</name>
<accession>M5G2R5</accession>
<dbReference type="PANTHER" id="PTHR43625">
    <property type="entry name" value="AFLATOXIN B1 ALDEHYDE REDUCTASE"/>
    <property type="match status" value="1"/>
</dbReference>
<dbReference type="OrthoDB" id="37537at2759"/>
<dbReference type="EMBL" id="JH795874">
    <property type="protein sequence ID" value="EJT98052.1"/>
    <property type="molecule type" value="Genomic_DNA"/>
</dbReference>
<dbReference type="GO" id="GO:0016491">
    <property type="term" value="F:oxidoreductase activity"/>
    <property type="evidence" value="ECO:0007669"/>
    <property type="project" value="UniProtKB-KW"/>
</dbReference>
<dbReference type="Gene3D" id="3.20.20.100">
    <property type="entry name" value="NADP-dependent oxidoreductase domain"/>
    <property type="match status" value="1"/>
</dbReference>
<evidence type="ECO:0000256" key="1">
    <source>
        <dbReference type="ARBA" id="ARBA00023002"/>
    </source>
</evidence>
<organism evidence="3 4">
    <name type="scientific">Dacryopinax primogenitus (strain DJM 731)</name>
    <name type="common">Brown rot fungus</name>
    <dbReference type="NCBI Taxonomy" id="1858805"/>
    <lineage>
        <taxon>Eukaryota</taxon>
        <taxon>Fungi</taxon>
        <taxon>Dikarya</taxon>
        <taxon>Basidiomycota</taxon>
        <taxon>Agaricomycotina</taxon>
        <taxon>Dacrymycetes</taxon>
        <taxon>Dacrymycetales</taxon>
        <taxon>Dacrymycetaceae</taxon>
        <taxon>Dacryopinax</taxon>
    </lineage>
</organism>
<dbReference type="HOGENOM" id="CLU_023205_2_1_1"/>
<evidence type="ECO:0000259" key="2">
    <source>
        <dbReference type="Pfam" id="PF00248"/>
    </source>
</evidence>
<dbReference type="AlphaFoldDB" id="M5G2R5"/>
<protein>
    <submittedName>
        <fullName evidence="3">Aldo/keto reductase</fullName>
    </submittedName>
</protein>
<evidence type="ECO:0000313" key="4">
    <source>
        <dbReference type="Proteomes" id="UP000030653"/>
    </source>
</evidence>
<dbReference type="PANTHER" id="PTHR43625:SF40">
    <property type="entry name" value="ALDO-KETO REDUCTASE YAKC [NADP(+)]"/>
    <property type="match status" value="1"/>
</dbReference>
<sequence>MSPTDMPTRTLGHARVSAIGFGAMGIGGYCYGSDVGSDEQRFKVLDRAYELGCRFWDTANIYGDSEELIGRWFAANPDKRKNIFLATKFGIRNSAIAEQTDSDDSNPRVDGSPENVRLSCELALKKLQVDSIDLFYIHRIDARIPIEITVQAMVDLVKAGKVRYLGLSDPSSLALRRAHAVHPITAVQVEYAPTTLDIEDPKIGLLQACRELGVKVIPWSPLGRGILTGQYKSADEFPPDDYRRILPRFRPENFPKVLKAADTLKEIADNHGATAGQVALAWILAQGDDFIPIPGTKT</sequence>